<keyword evidence="8 12" id="KW-0406">Ion transport</keyword>
<evidence type="ECO:0000256" key="7">
    <source>
        <dbReference type="ARBA" id="ARBA00023053"/>
    </source>
</evidence>
<evidence type="ECO:0000256" key="9">
    <source>
        <dbReference type="ARBA" id="ARBA00023136"/>
    </source>
</evidence>
<keyword evidence="11 12" id="KW-0407">Ion channel</keyword>
<dbReference type="GO" id="GO:0005272">
    <property type="term" value="F:sodium channel activity"/>
    <property type="evidence" value="ECO:0007669"/>
    <property type="project" value="UniProtKB-KW"/>
</dbReference>
<keyword evidence="6" id="KW-1133">Transmembrane helix</keyword>
<evidence type="ECO:0000256" key="12">
    <source>
        <dbReference type="RuleBase" id="RU000679"/>
    </source>
</evidence>
<evidence type="ECO:0000256" key="6">
    <source>
        <dbReference type="ARBA" id="ARBA00022989"/>
    </source>
</evidence>
<dbReference type="GO" id="GO:0016020">
    <property type="term" value="C:membrane"/>
    <property type="evidence" value="ECO:0007669"/>
    <property type="project" value="UniProtKB-SubCell"/>
</dbReference>
<dbReference type="AlphaFoldDB" id="A0AAJ7SGI6"/>
<evidence type="ECO:0000256" key="10">
    <source>
        <dbReference type="ARBA" id="ARBA00023201"/>
    </source>
</evidence>
<dbReference type="GeneID" id="100900985"/>
<dbReference type="Proteomes" id="UP000694867">
    <property type="component" value="Unplaced"/>
</dbReference>
<keyword evidence="3 12" id="KW-0813">Transport</keyword>
<keyword evidence="9" id="KW-0472">Membrane</keyword>
<keyword evidence="10 12" id="KW-0739">Sodium transport</keyword>
<protein>
    <submittedName>
        <fullName evidence="14">Uncharacterized protein LOC100900985</fullName>
    </submittedName>
</protein>
<name>A0AAJ7SGI6_9ACAR</name>
<evidence type="ECO:0000256" key="11">
    <source>
        <dbReference type="ARBA" id="ARBA00023303"/>
    </source>
</evidence>
<comment type="similarity">
    <text evidence="2 12">Belongs to the amiloride-sensitive sodium channel (TC 1.A.6) family.</text>
</comment>
<evidence type="ECO:0000256" key="3">
    <source>
        <dbReference type="ARBA" id="ARBA00022448"/>
    </source>
</evidence>
<evidence type="ECO:0000313" key="13">
    <source>
        <dbReference type="Proteomes" id="UP000694867"/>
    </source>
</evidence>
<keyword evidence="5 12" id="KW-0812">Transmembrane</keyword>
<keyword evidence="13" id="KW-1185">Reference proteome</keyword>
<gene>
    <name evidence="14" type="primary">LOC100900985</name>
</gene>
<proteinExistence type="inferred from homology"/>
<evidence type="ECO:0000256" key="4">
    <source>
        <dbReference type="ARBA" id="ARBA00022461"/>
    </source>
</evidence>
<keyword evidence="4 12" id="KW-0894">Sodium channel</keyword>
<sequence length="139" mass="15526">MALELQFCNCTMPTHEYSAVYARNLCEFTDFKSCEEAVVSHNISDRCQKKCRLGCNDVIYDVKLAGLAKIEQPSPEIHKSSLIISFATSSVEIYRYSQALGPEVTLGYLSGYIGVWTGMSFVGLLHGCFRRLLGTNRPD</sequence>
<accession>A0AAJ7SGI6</accession>
<organism evidence="13 14">
    <name type="scientific">Galendromus occidentalis</name>
    <name type="common">western predatory mite</name>
    <dbReference type="NCBI Taxonomy" id="34638"/>
    <lineage>
        <taxon>Eukaryota</taxon>
        <taxon>Metazoa</taxon>
        <taxon>Ecdysozoa</taxon>
        <taxon>Arthropoda</taxon>
        <taxon>Chelicerata</taxon>
        <taxon>Arachnida</taxon>
        <taxon>Acari</taxon>
        <taxon>Parasitiformes</taxon>
        <taxon>Mesostigmata</taxon>
        <taxon>Gamasina</taxon>
        <taxon>Phytoseioidea</taxon>
        <taxon>Phytoseiidae</taxon>
        <taxon>Typhlodrominae</taxon>
        <taxon>Galendromus</taxon>
    </lineage>
</organism>
<evidence type="ECO:0000313" key="14">
    <source>
        <dbReference type="RefSeq" id="XP_028967646.1"/>
    </source>
</evidence>
<comment type="subcellular location">
    <subcellularLocation>
        <location evidence="1">Membrane</location>
        <topology evidence="1">Multi-pass membrane protein</topology>
    </subcellularLocation>
</comment>
<dbReference type="InterPro" id="IPR001873">
    <property type="entry name" value="ENaC"/>
</dbReference>
<evidence type="ECO:0000256" key="5">
    <source>
        <dbReference type="ARBA" id="ARBA00022692"/>
    </source>
</evidence>
<evidence type="ECO:0000256" key="8">
    <source>
        <dbReference type="ARBA" id="ARBA00023065"/>
    </source>
</evidence>
<keyword evidence="7" id="KW-0915">Sodium</keyword>
<evidence type="ECO:0000256" key="2">
    <source>
        <dbReference type="ARBA" id="ARBA00007193"/>
    </source>
</evidence>
<dbReference type="Pfam" id="PF00858">
    <property type="entry name" value="ASC"/>
    <property type="match status" value="1"/>
</dbReference>
<evidence type="ECO:0000256" key="1">
    <source>
        <dbReference type="ARBA" id="ARBA00004141"/>
    </source>
</evidence>
<dbReference type="RefSeq" id="XP_028967646.1">
    <property type="nucleotide sequence ID" value="XM_029111813.1"/>
</dbReference>
<reference evidence="14" key="1">
    <citation type="submission" date="2025-08" db="UniProtKB">
        <authorList>
            <consortium name="RefSeq"/>
        </authorList>
    </citation>
    <scope>IDENTIFICATION</scope>
</reference>
<dbReference type="KEGG" id="goe:100900985"/>